<evidence type="ECO:0000313" key="1">
    <source>
        <dbReference type="EMBL" id="JAD57183.1"/>
    </source>
</evidence>
<name>A0A0A9B4Y1_ARUDO</name>
<dbReference type="AlphaFoldDB" id="A0A0A9B4Y1"/>
<sequence>MIKCSACRLTYPIMQESIRRLC</sequence>
<reference evidence="1" key="1">
    <citation type="submission" date="2014-09" db="EMBL/GenBank/DDBJ databases">
        <authorList>
            <person name="Magalhaes I.L.F."/>
            <person name="Oliveira U."/>
            <person name="Santos F.R."/>
            <person name="Vidigal T.H.D.A."/>
            <person name="Brescovit A.D."/>
            <person name="Santos A.J."/>
        </authorList>
    </citation>
    <scope>NUCLEOTIDE SEQUENCE</scope>
    <source>
        <tissue evidence="1">Shoot tissue taken approximately 20 cm above the soil surface</tissue>
    </source>
</reference>
<protein>
    <submittedName>
        <fullName evidence="1">Uncharacterized protein</fullName>
    </submittedName>
</protein>
<organism evidence="1">
    <name type="scientific">Arundo donax</name>
    <name type="common">Giant reed</name>
    <name type="synonym">Donax arundinaceus</name>
    <dbReference type="NCBI Taxonomy" id="35708"/>
    <lineage>
        <taxon>Eukaryota</taxon>
        <taxon>Viridiplantae</taxon>
        <taxon>Streptophyta</taxon>
        <taxon>Embryophyta</taxon>
        <taxon>Tracheophyta</taxon>
        <taxon>Spermatophyta</taxon>
        <taxon>Magnoliopsida</taxon>
        <taxon>Liliopsida</taxon>
        <taxon>Poales</taxon>
        <taxon>Poaceae</taxon>
        <taxon>PACMAD clade</taxon>
        <taxon>Arundinoideae</taxon>
        <taxon>Arundineae</taxon>
        <taxon>Arundo</taxon>
    </lineage>
</organism>
<accession>A0A0A9B4Y1</accession>
<reference evidence="1" key="2">
    <citation type="journal article" date="2015" name="Data Brief">
        <title>Shoot transcriptome of the giant reed, Arundo donax.</title>
        <authorList>
            <person name="Barrero R.A."/>
            <person name="Guerrero F.D."/>
            <person name="Moolhuijzen P."/>
            <person name="Goolsby J.A."/>
            <person name="Tidwell J."/>
            <person name="Bellgard S.E."/>
            <person name="Bellgard M.I."/>
        </authorList>
    </citation>
    <scope>NUCLEOTIDE SEQUENCE</scope>
    <source>
        <tissue evidence="1">Shoot tissue taken approximately 20 cm above the soil surface</tissue>
    </source>
</reference>
<proteinExistence type="predicted"/>
<dbReference type="EMBL" id="GBRH01240712">
    <property type="protein sequence ID" value="JAD57183.1"/>
    <property type="molecule type" value="Transcribed_RNA"/>
</dbReference>